<evidence type="ECO:0000313" key="1">
    <source>
        <dbReference type="EMBL" id="KAG5576340.1"/>
    </source>
</evidence>
<keyword evidence="2" id="KW-1185">Reference proteome</keyword>
<dbReference type="EMBL" id="JACXVP010000011">
    <property type="protein sequence ID" value="KAG5576340.1"/>
    <property type="molecule type" value="Genomic_DNA"/>
</dbReference>
<accession>A0A9J5WMC8</accession>
<organism evidence="1 2">
    <name type="scientific">Solanum commersonii</name>
    <name type="common">Commerson's wild potato</name>
    <name type="synonym">Commerson's nightshade</name>
    <dbReference type="NCBI Taxonomy" id="4109"/>
    <lineage>
        <taxon>Eukaryota</taxon>
        <taxon>Viridiplantae</taxon>
        <taxon>Streptophyta</taxon>
        <taxon>Embryophyta</taxon>
        <taxon>Tracheophyta</taxon>
        <taxon>Spermatophyta</taxon>
        <taxon>Magnoliopsida</taxon>
        <taxon>eudicotyledons</taxon>
        <taxon>Gunneridae</taxon>
        <taxon>Pentapetalae</taxon>
        <taxon>asterids</taxon>
        <taxon>lamiids</taxon>
        <taxon>Solanales</taxon>
        <taxon>Solanaceae</taxon>
        <taxon>Solanoideae</taxon>
        <taxon>Solaneae</taxon>
        <taxon>Solanum</taxon>
    </lineage>
</organism>
<reference evidence="1 2" key="1">
    <citation type="submission" date="2020-09" db="EMBL/GenBank/DDBJ databases">
        <title>De no assembly of potato wild relative species, Solanum commersonii.</title>
        <authorList>
            <person name="Cho K."/>
        </authorList>
    </citation>
    <scope>NUCLEOTIDE SEQUENCE [LARGE SCALE GENOMIC DNA]</scope>
    <source>
        <strain evidence="1">LZ3.2</strain>
        <tissue evidence="1">Leaf</tissue>
    </source>
</reference>
<gene>
    <name evidence="1" type="ORF">H5410_056474</name>
</gene>
<protein>
    <submittedName>
        <fullName evidence="1">Uncharacterized protein</fullName>
    </submittedName>
</protein>
<name>A0A9J5WMC8_SOLCO</name>
<comment type="caution">
    <text evidence="1">The sequence shown here is derived from an EMBL/GenBank/DDBJ whole genome shotgun (WGS) entry which is preliminary data.</text>
</comment>
<dbReference type="AlphaFoldDB" id="A0A9J5WMC8"/>
<evidence type="ECO:0000313" key="2">
    <source>
        <dbReference type="Proteomes" id="UP000824120"/>
    </source>
</evidence>
<dbReference type="Proteomes" id="UP000824120">
    <property type="component" value="Chromosome 11"/>
</dbReference>
<proteinExistence type="predicted"/>
<sequence>MDYSTRKLAKRGVYPLRRSFDYEYCLVCLAVPIDCIAKHQKSISPKDRSMDYSTQKLAKRVVYPLPGSFQMENRPDCPSGTTSSITKVLTDVHKIFQQN</sequence>